<protein>
    <submittedName>
        <fullName evidence="3">Uncharacterized protein</fullName>
    </submittedName>
</protein>
<dbReference type="EMBL" id="KV920031">
    <property type="protein sequence ID" value="OSX68843.1"/>
    <property type="molecule type" value="Genomic_DNA"/>
</dbReference>
<evidence type="ECO:0000256" key="1">
    <source>
        <dbReference type="SAM" id="MobiDB-lite"/>
    </source>
</evidence>
<reference evidence="3 4" key="1">
    <citation type="submission" date="2017-03" db="EMBL/GenBank/DDBJ databases">
        <title>WGS assembly of Porphyra umbilicalis.</title>
        <authorList>
            <person name="Brawley S.H."/>
            <person name="Blouin N.A."/>
            <person name="Ficko-Blean E."/>
            <person name="Wheeler G.L."/>
            <person name="Lohr M."/>
            <person name="Goodson H.V."/>
            <person name="Jenkins J.W."/>
            <person name="Blaby-Haas C.E."/>
            <person name="Helliwell K.E."/>
            <person name="Chan C."/>
            <person name="Marriage T."/>
            <person name="Bhattacharya D."/>
            <person name="Klein A.S."/>
            <person name="Badis Y."/>
            <person name="Brodie J."/>
            <person name="Cao Y."/>
            <person name="Collen J."/>
            <person name="Dittami S.M."/>
            <person name="Gachon C.M."/>
            <person name="Green B.R."/>
            <person name="Karpowicz S."/>
            <person name="Kim J.W."/>
            <person name="Kudahl U."/>
            <person name="Lin S."/>
            <person name="Michel G."/>
            <person name="Mittag M."/>
            <person name="Olson B.J."/>
            <person name="Pangilinan J."/>
            <person name="Peng Y."/>
            <person name="Qiu H."/>
            <person name="Shu S."/>
            <person name="Singer J.T."/>
            <person name="Smith A.G."/>
            <person name="Sprecher B.N."/>
            <person name="Wagner V."/>
            <person name="Wang W."/>
            <person name="Wang Z.-Y."/>
            <person name="Yan J."/>
            <person name="Yarish C."/>
            <person name="Zoeuner-Riek S."/>
            <person name="Zhuang Y."/>
            <person name="Zou Y."/>
            <person name="Lindquist E.A."/>
            <person name="Grimwood J."/>
            <person name="Barry K."/>
            <person name="Rokhsar D.S."/>
            <person name="Schmutz J."/>
            <person name="Stiller J.W."/>
            <person name="Grossman A.R."/>
            <person name="Prochnik S.E."/>
        </authorList>
    </citation>
    <scope>NUCLEOTIDE SEQUENCE [LARGE SCALE GENOMIC DNA]</scope>
    <source>
        <strain evidence="3">4086291</strain>
    </source>
</reference>
<sequence>MALLAAAADPAALVLAVLAWWVGKPTPPCLAVPLRVSTAVTFVAAASVAVVMARRLATGAVDGDVFGFSASAATSARHGTASTVPPPNTTPFAAAAATRPPHHPTTARSLAGTRERAAAAVAAAATVAAAVRPPTAASAAAAARTSVRAAD</sequence>
<gene>
    <name evidence="3" type="ORF">BU14_2183s0002</name>
</gene>
<evidence type="ECO:0000313" key="4">
    <source>
        <dbReference type="Proteomes" id="UP000218209"/>
    </source>
</evidence>
<feature type="compositionally biased region" description="Low complexity" evidence="1">
    <location>
        <begin position="90"/>
        <end position="107"/>
    </location>
</feature>
<organism evidence="3 4">
    <name type="scientific">Porphyra umbilicalis</name>
    <name type="common">Purple laver</name>
    <name type="synonym">Red alga</name>
    <dbReference type="NCBI Taxonomy" id="2786"/>
    <lineage>
        <taxon>Eukaryota</taxon>
        <taxon>Rhodophyta</taxon>
        <taxon>Bangiophyceae</taxon>
        <taxon>Bangiales</taxon>
        <taxon>Bangiaceae</taxon>
        <taxon>Porphyra</taxon>
    </lineage>
</organism>
<feature type="region of interest" description="Disordered" evidence="1">
    <location>
        <begin position="78"/>
        <end position="112"/>
    </location>
</feature>
<accession>A0A1X6NKF8</accession>
<feature type="transmembrane region" description="Helical" evidence="2">
    <location>
        <begin position="32"/>
        <end position="53"/>
    </location>
</feature>
<keyword evidence="2" id="KW-0472">Membrane</keyword>
<keyword evidence="2" id="KW-0812">Transmembrane</keyword>
<keyword evidence="4" id="KW-1185">Reference proteome</keyword>
<evidence type="ECO:0000313" key="3">
    <source>
        <dbReference type="EMBL" id="OSX68843.1"/>
    </source>
</evidence>
<dbReference type="Proteomes" id="UP000218209">
    <property type="component" value="Unassembled WGS sequence"/>
</dbReference>
<name>A0A1X6NKF8_PORUM</name>
<evidence type="ECO:0000256" key="2">
    <source>
        <dbReference type="SAM" id="Phobius"/>
    </source>
</evidence>
<keyword evidence="2" id="KW-1133">Transmembrane helix</keyword>
<dbReference type="AlphaFoldDB" id="A0A1X6NKF8"/>
<proteinExistence type="predicted"/>